<accession>A0ACC2RLF4</accession>
<dbReference type="Proteomes" id="UP001165960">
    <property type="component" value="Unassembled WGS sequence"/>
</dbReference>
<proteinExistence type="predicted"/>
<comment type="caution">
    <text evidence="1">The sequence shown here is derived from an EMBL/GenBank/DDBJ whole genome shotgun (WGS) entry which is preliminary data.</text>
</comment>
<name>A0ACC2RLF4_9FUNG</name>
<evidence type="ECO:0000313" key="1">
    <source>
        <dbReference type="EMBL" id="KAJ9050885.1"/>
    </source>
</evidence>
<dbReference type="EC" id="1.3.3.-" evidence="1"/>
<evidence type="ECO:0000313" key="2">
    <source>
        <dbReference type="Proteomes" id="UP001165960"/>
    </source>
</evidence>
<keyword evidence="1" id="KW-0560">Oxidoreductase</keyword>
<reference evidence="1" key="1">
    <citation type="submission" date="2022-04" db="EMBL/GenBank/DDBJ databases">
        <title>Genome of the entomopathogenic fungus Entomophthora muscae.</title>
        <authorList>
            <person name="Elya C."/>
            <person name="Lovett B.R."/>
            <person name="Lee E."/>
            <person name="Macias A.M."/>
            <person name="Hajek A.E."/>
            <person name="De Bivort B.L."/>
            <person name="Kasson M.T."/>
            <person name="De Fine Licht H.H."/>
            <person name="Stajich J.E."/>
        </authorList>
    </citation>
    <scope>NUCLEOTIDE SEQUENCE</scope>
    <source>
        <strain evidence="1">Berkeley</strain>
    </source>
</reference>
<keyword evidence="2" id="KW-1185">Reference proteome</keyword>
<dbReference type="EMBL" id="QTSX02007132">
    <property type="protein sequence ID" value="KAJ9050885.1"/>
    <property type="molecule type" value="Genomic_DNA"/>
</dbReference>
<sequence length="269" mass="29700">MYSLYGGIEQLSIKLKEELQKLPNVQVCLDSPATRLEFGEKVKVHVKVQSKPSVLEVDHVVCAIPSKALQKLIEQPIEELTFNPSVDVAVVNFAFDKKVLPYAAFGYLVPRSVSDSIALGVVFDSCSFPLATPNHEILTVMMGGHQFPSRIGDSATITNDELLFKARQVLGQQLKIQDVPVAHQVTLQHQCIPQYLVNHPRRMQKLHRTIENQFKSKLSVTGASYTGVAINDCILYSGKLADQLLSKGILGSDPYPSPVTGLELYETLS</sequence>
<protein>
    <submittedName>
        <fullName evidence="1">Oxygen-dependent protoporphyrinogen oxidase</fullName>
        <ecNumber evidence="1">1.3.3.-</ecNumber>
    </submittedName>
</protein>
<organism evidence="1 2">
    <name type="scientific">Entomophthora muscae</name>
    <dbReference type="NCBI Taxonomy" id="34485"/>
    <lineage>
        <taxon>Eukaryota</taxon>
        <taxon>Fungi</taxon>
        <taxon>Fungi incertae sedis</taxon>
        <taxon>Zoopagomycota</taxon>
        <taxon>Entomophthoromycotina</taxon>
        <taxon>Entomophthoromycetes</taxon>
        <taxon>Entomophthorales</taxon>
        <taxon>Entomophthoraceae</taxon>
        <taxon>Entomophthora</taxon>
    </lineage>
</organism>
<gene>
    <name evidence="1" type="primary">HEM14</name>
    <name evidence="1" type="ORF">DSO57_1009995</name>
</gene>